<comment type="caution">
    <text evidence="3">The sequence shown here is derived from an EMBL/GenBank/DDBJ whole genome shotgun (WGS) entry which is preliminary data.</text>
</comment>
<dbReference type="InterPro" id="IPR022742">
    <property type="entry name" value="Hydrolase_4"/>
</dbReference>
<dbReference type="Proteomes" id="UP000256779">
    <property type="component" value="Unassembled WGS sequence"/>
</dbReference>
<dbReference type="RefSeq" id="WP_115868544.1">
    <property type="nucleotide sequence ID" value="NZ_QREG01000011.1"/>
</dbReference>
<gene>
    <name evidence="3" type="ORF">C7460_111165</name>
</gene>
<evidence type="ECO:0000256" key="1">
    <source>
        <dbReference type="SAM" id="MobiDB-lite"/>
    </source>
</evidence>
<dbReference type="EMBL" id="QREG01000011">
    <property type="protein sequence ID" value="RED98023.1"/>
    <property type="molecule type" value="Genomic_DNA"/>
</dbReference>
<name>A0A3D9L403_MARFU</name>
<dbReference type="Gene3D" id="3.40.50.1820">
    <property type="entry name" value="alpha/beta hydrolase"/>
    <property type="match status" value="1"/>
</dbReference>
<sequence>MTQIKTTIDAGTQDMSRPSERPPKSNWKIELLKKGLFTLQYVSPKKTSEIVWHHFTKPGKVRFTQPQEELLKKASISYSKYRGHKITTYRWGEQGPKVLMCHGWRSKMADFRRMIEALVAAGYVVEGLDMTAHGKSEGKHSALPEFRYLLKNHYVENGPYQAMIGYSLGGLASGIVASELSNDLKPQQLFMISAPPYVRYFFKDVIDELGYRNEVFEEMCKLVEKDYHEPIDYFDLRQKAKELKDTKIHLIYDENDQTVPFERGLELYKHYPRAQFVHTKGLGHYKIIAYQEVIEYIIGFATKKWTIS</sequence>
<feature type="compositionally biased region" description="Polar residues" evidence="1">
    <location>
        <begin position="1"/>
        <end position="16"/>
    </location>
</feature>
<evidence type="ECO:0000313" key="4">
    <source>
        <dbReference type="Proteomes" id="UP000256779"/>
    </source>
</evidence>
<keyword evidence="4" id="KW-1185">Reference proteome</keyword>
<reference evidence="3 4" key="1">
    <citation type="submission" date="2018-07" db="EMBL/GenBank/DDBJ databases">
        <title>Genomic Encyclopedia of Type Strains, Phase IV (KMG-IV): sequencing the most valuable type-strain genomes for metagenomic binning, comparative biology and taxonomic classification.</title>
        <authorList>
            <person name="Goeker M."/>
        </authorList>
    </citation>
    <scope>NUCLEOTIDE SEQUENCE [LARGE SCALE GENOMIC DNA]</scope>
    <source>
        <strain evidence="3 4">DSM 4134</strain>
    </source>
</reference>
<feature type="region of interest" description="Disordered" evidence="1">
    <location>
        <begin position="1"/>
        <end position="24"/>
    </location>
</feature>
<dbReference type="SUPFAM" id="SSF53474">
    <property type="entry name" value="alpha/beta-Hydrolases"/>
    <property type="match status" value="1"/>
</dbReference>
<dbReference type="Pfam" id="PF12146">
    <property type="entry name" value="Hydrolase_4"/>
    <property type="match status" value="1"/>
</dbReference>
<evidence type="ECO:0000259" key="2">
    <source>
        <dbReference type="Pfam" id="PF12146"/>
    </source>
</evidence>
<evidence type="ECO:0000313" key="3">
    <source>
        <dbReference type="EMBL" id="RED98023.1"/>
    </source>
</evidence>
<proteinExistence type="predicted"/>
<accession>A0A3D9L403</accession>
<dbReference type="InterPro" id="IPR051044">
    <property type="entry name" value="MAG_DAG_Lipase"/>
</dbReference>
<dbReference type="InterPro" id="IPR029058">
    <property type="entry name" value="AB_hydrolase_fold"/>
</dbReference>
<dbReference type="PANTHER" id="PTHR11614">
    <property type="entry name" value="PHOSPHOLIPASE-RELATED"/>
    <property type="match status" value="1"/>
</dbReference>
<protein>
    <submittedName>
        <fullName evidence="3">Pimeloyl-ACP methyl ester carboxylesterase</fullName>
    </submittedName>
</protein>
<organism evidence="3 4">
    <name type="scientific">Marinoscillum furvescens DSM 4134</name>
    <dbReference type="NCBI Taxonomy" id="1122208"/>
    <lineage>
        <taxon>Bacteria</taxon>
        <taxon>Pseudomonadati</taxon>
        <taxon>Bacteroidota</taxon>
        <taxon>Cytophagia</taxon>
        <taxon>Cytophagales</taxon>
        <taxon>Reichenbachiellaceae</taxon>
        <taxon>Marinoscillum</taxon>
    </lineage>
</organism>
<dbReference type="OrthoDB" id="9785847at2"/>
<dbReference type="AlphaFoldDB" id="A0A3D9L403"/>
<feature type="domain" description="Serine aminopeptidase S33" evidence="2">
    <location>
        <begin position="97"/>
        <end position="177"/>
    </location>
</feature>